<evidence type="ECO:0000256" key="2">
    <source>
        <dbReference type="ARBA" id="ARBA00022475"/>
    </source>
</evidence>
<dbReference type="InterPro" id="IPR025405">
    <property type="entry name" value="DUF4131"/>
</dbReference>
<dbReference type="NCBIfam" id="TIGR00360">
    <property type="entry name" value="ComEC_N-term"/>
    <property type="match status" value="1"/>
</dbReference>
<feature type="transmembrane region" description="Helical" evidence="6">
    <location>
        <begin position="302"/>
        <end position="319"/>
    </location>
</feature>
<dbReference type="NCBIfam" id="TIGR00361">
    <property type="entry name" value="ComEC_Rec2"/>
    <property type="match status" value="1"/>
</dbReference>
<dbReference type="EMBL" id="PIQA01000001">
    <property type="protein sequence ID" value="RUO67849.1"/>
    <property type="molecule type" value="Genomic_DNA"/>
</dbReference>
<dbReference type="InterPro" id="IPR035681">
    <property type="entry name" value="ComA-like_MBL"/>
</dbReference>
<evidence type="ECO:0000256" key="4">
    <source>
        <dbReference type="ARBA" id="ARBA00022989"/>
    </source>
</evidence>
<comment type="subcellular location">
    <subcellularLocation>
        <location evidence="1">Cell membrane</location>
        <topology evidence="1">Multi-pass membrane protein</topology>
    </subcellularLocation>
</comment>
<dbReference type="PANTHER" id="PTHR30619:SF1">
    <property type="entry name" value="RECOMBINATION PROTEIN 2"/>
    <property type="match status" value="1"/>
</dbReference>
<comment type="caution">
    <text evidence="10">The sequence shown here is derived from an EMBL/GenBank/DDBJ whole genome shotgun (WGS) entry which is preliminary data.</text>
</comment>
<feature type="domain" description="ComEC/Rec2-related protein" evidence="8">
    <location>
        <begin position="168"/>
        <end position="443"/>
    </location>
</feature>
<dbReference type="GO" id="GO:0030420">
    <property type="term" value="P:establishment of competence for transformation"/>
    <property type="evidence" value="ECO:0007669"/>
    <property type="project" value="InterPro"/>
</dbReference>
<feature type="transmembrane region" description="Helical" evidence="6">
    <location>
        <begin position="231"/>
        <end position="248"/>
    </location>
</feature>
<dbReference type="InterPro" id="IPR004477">
    <property type="entry name" value="ComEC_N"/>
</dbReference>
<organism evidence="10 11">
    <name type="scientific">Idiomarina piscisalsi</name>
    <dbReference type="NCBI Taxonomy" id="1096243"/>
    <lineage>
        <taxon>Bacteria</taxon>
        <taxon>Pseudomonadati</taxon>
        <taxon>Pseudomonadota</taxon>
        <taxon>Gammaproteobacteria</taxon>
        <taxon>Alteromonadales</taxon>
        <taxon>Idiomarinaceae</taxon>
        <taxon>Idiomarina</taxon>
    </lineage>
</organism>
<keyword evidence="2" id="KW-1003">Cell membrane</keyword>
<dbReference type="CDD" id="cd07731">
    <property type="entry name" value="ComA-like_MBL-fold"/>
    <property type="match status" value="1"/>
</dbReference>
<dbReference type="Pfam" id="PF13567">
    <property type="entry name" value="DUF4131"/>
    <property type="match status" value="1"/>
</dbReference>
<dbReference type="SUPFAM" id="SSF56281">
    <property type="entry name" value="Metallo-hydrolase/oxidoreductase"/>
    <property type="match status" value="1"/>
</dbReference>
<keyword evidence="5 6" id="KW-0472">Membrane</keyword>
<feature type="transmembrane region" description="Helical" evidence="6">
    <location>
        <begin position="433"/>
        <end position="451"/>
    </location>
</feature>
<evidence type="ECO:0000259" key="7">
    <source>
        <dbReference type="Pfam" id="PF00753"/>
    </source>
</evidence>
<dbReference type="InterPro" id="IPR036866">
    <property type="entry name" value="RibonucZ/Hydroxyglut_hydro"/>
</dbReference>
<dbReference type="RefSeq" id="WP_126751488.1">
    <property type="nucleotide sequence ID" value="NZ_JBHUMT010000016.1"/>
</dbReference>
<dbReference type="Pfam" id="PF03772">
    <property type="entry name" value="Competence"/>
    <property type="match status" value="1"/>
</dbReference>
<dbReference type="PANTHER" id="PTHR30619">
    <property type="entry name" value="DNA INTERNALIZATION/COMPETENCE PROTEIN COMEC/REC2"/>
    <property type="match status" value="1"/>
</dbReference>
<name>A0A432YWZ9_9GAMM</name>
<feature type="transmembrane region" description="Helical" evidence="6">
    <location>
        <begin position="196"/>
        <end position="219"/>
    </location>
</feature>
<feature type="domain" description="Metallo-beta-lactamase" evidence="7">
    <location>
        <begin position="481"/>
        <end position="555"/>
    </location>
</feature>
<reference evidence="10 11" key="1">
    <citation type="journal article" date="2011" name="Front. Microbiol.">
        <title>Genomic signatures of strain selection and enhancement in Bacillus atrophaeus var. globigii, a historical biowarfare simulant.</title>
        <authorList>
            <person name="Gibbons H.S."/>
            <person name="Broomall S.M."/>
            <person name="McNew L.A."/>
            <person name="Daligault H."/>
            <person name="Chapman C."/>
            <person name="Bruce D."/>
            <person name="Karavis M."/>
            <person name="Krepps M."/>
            <person name="McGregor P.A."/>
            <person name="Hong C."/>
            <person name="Park K.H."/>
            <person name="Akmal A."/>
            <person name="Feldman A."/>
            <person name="Lin J.S."/>
            <person name="Chang W.E."/>
            <person name="Higgs B.W."/>
            <person name="Demirev P."/>
            <person name="Lindquist J."/>
            <person name="Liem A."/>
            <person name="Fochler E."/>
            <person name="Read T.D."/>
            <person name="Tapia R."/>
            <person name="Johnson S."/>
            <person name="Bishop-Lilly K.A."/>
            <person name="Detter C."/>
            <person name="Han C."/>
            <person name="Sozhamannan S."/>
            <person name="Rosenzweig C.N."/>
            <person name="Skowronski E.W."/>
        </authorList>
    </citation>
    <scope>NUCLEOTIDE SEQUENCE [LARGE SCALE GENOMIC DNA]</scope>
    <source>
        <strain evidence="10 11">TPS4-2</strain>
    </source>
</reference>
<protein>
    <submittedName>
        <fullName evidence="10">DNA internalization-related competence protein ComEC/Rec2</fullName>
    </submittedName>
</protein>
<dbReference type="Proteomes" id="UP000288361">
    <property type="component" value="Unassembled WGS sequence"/>
</dbReference>
<dbReference type="InterPro" id="IPR052159">
    <property type="entry name" value="Competence_DNA_uptake"/>
</dbReference>
<feature type="transmembrane region" description="Helical" evidence="6">
    <location>
        <begin position="6"/>
        <end position="26"/>
    </location>
</feature>
<dbReference type="AlphaFoldDB" id="A0A432YWZ9"/>
<sequence length="718" mass="80584">MDSKTIRLLLIVVFCGISWVNANLYWQEFQSLPKSYLGAEYSVEITLDEIPQVYQYHTRVTGRVLRANEFVPSWYQSIRVQLNLYTYDESIVLKAGDTVRGTAVFKAPKSYRNDGGFNYKAYLKRQGISAVGTLKDVTLLNRAPGIRQQIFDTIKSGGLSFGGIIAALTIGERSLLPYQVKEVWQKTGLAHSLAISGLHIGMVIGAVFLFASFVFRYLPLSPAFRERYNKRLVSVCAGIAVAVFYAFLADFAISTVRALVLAGIVLAHKLVAVRITPLQLLLRTCLGVFIVDPFAWQDAGFWLSICAVTALFFSSWRWRPKEGRFASLRQLWSIQWVLLIIMAPLSVYLFGGFSLFAPLVNLLILPIISFWILPLSLIATVCSLFDGVSYAQWLWYIAEQPLVHVMPYLEKLSGHPSNWLAIDALAVTREARFGALWALIIAFIVPVVRIWQRALLTLCLPLSAFVLLNSRDGQLRVHMLDVGQSQAVVIERNGRALLMDTGVSYHSGFSVAEQVIEPFLRYHGLVPELAVISHKDIDHSGGKAYLAKRYPNIKWQGAKTNNPCESGRVIHWNGMSLHTYWPTASYAKGGQLSRNNESCVVQLRWNDFKMLFPGDIEMAAEQSLLASLESKDVLNSTILAVPHHGSKTSTSWPLLQAVNAKAYVISYGKHRGYNFPHRYTVQRLERTGSPWYGTQEVGQITIISDGDSWSLELPHENR</sequence>
<proteinExistence type="predicted"/>
<evidence type="ECO:0000256" key="3">
    <source>
        <dbReference type="ARBA" id="ARBA00022692"/>
    </source>
</evidence>
<dbReference type="InterPro" id="IPR001279">
    <property type="entry name" value="Metallo-B-lactamas"/>
</dbReference>
<evidence type="ECO:0000259" key="9">
    <source>
        <dbReference type="Pfam" id="PF13567"/>
    </source>
</evidence>
<dbReference type="Gene3D" id="3.60.15.10">
    <property type="entry name" value="Ribonuclease Z/Hydroxyacylglutathione hydrolase-like"/>
    <property type="match status" value="1"/>
</dbReference>
<evidence type="ECO:0000259" key="8">
    <source>
        <dbReference type="Pfam" id="PF03772"/>
    </source>
</evidence>
<feature type="transmembrane region" description="Helical" evidence="6">
    <location>
        <begin position="363"/>
        <end position="385"/>
    </location>
</feature>
<dbReference type="GO" id="GO:0005886">
    <property type="term" value="C:plasma membrane"/>
    <property type="evidence" value="ECO:0007669"/>
    <property type="project" value="UniProtKB-SubCell"/>
</dbReference>
<evidence type="ECO:0000313" key="10">
    <source>
        <dbReference type="EMBL" id="RUO67849.1"/>
    </source>
</evidence>
<gene>
    <name evidence="10" type="ORF">CWI73_03035</name>
</gene>
<feature type="domain" description="DUF4131" evidence="9">
    <location>
        <begin position="4"/>
        <end position="138"/>
    </location>
</feature>
<evidence type="ECO:0000313" key="11">
    <source>
        <dbReference type="Proteomes" id="UP000288361"/>
    </source>
</evidence>
<evidence type="ECO:0000256" key="6">
    <source>
        <dbReference type="SAM" id="Phobius"/>
    </source>
</evidence>
<evidence type="ECO:0000256" key="5">
    <source>
        <dbReference type="ARBA" id="ARBA00023136"/>
    </source>
</evidence>
<accession>A0A432YWZ9</accession>
<keyword evidence="3 6" id="KW-0812">Transmembrane</keyword>
<feature type="transmembrane region" description="Helical" evidence="6">
    <location>
        <begin position="331"/>
        <end position="351"/>
    </location>
</feature>
<dbReference type="Pfam" id="PF00753">
    <property type="entry name" value="Lactamase_B"/>
    <property type="match status" value="1"/>
</dbReference>
<keyword evidence="4 6" id="KW-1133">Transmembrane helix</keyword>
<evidence type="ECO:0000256" key="1">
    <source>
        <dbReference type="ARBA" id="ARBA00004651"/>
    </source>
</evidence>
<dbReference type="InterPro" id="IPR004797">
    <property type="entry name" value="Competence_ComEC/Rec2"/>
</dbReference>